<protein>
    <submittedName>
        <fullName evidence="1">DUF5590 domain-containing protein</fullName>
    </submittedName>
</protein>
<comment type="caution">
    <text evidence="1">The sequence shown here is derived from an EMBL/GenBank/DDBJ whole genome shotgun (WGS) entry which is preliminary data.</text>
</comment>
<dbReference type="Proteomes" id="UP001631969">
    <property type="component" value="Unassembled WGS sequence"/>
</dbReference>
<keyword evidence="2" id="KW-1185">Reference proteome</keyword>
<sequence length="166" mass="18905">MSRWKKNVLLGSICLAVLLLGLFIFGERLTAGEWQEKKEAVLTAYSQTMMVKADRVDTFIGTETWRIVFGEDKLQKKMIVWIGEESGIHTEYESNGISMANVSSKVTAADPAARILRVTPGKLEQELVWEVYYEREQENGRTEGFYGYYRFADGELLDTYRLGAKG</sequence>
<organism evidence="1 2">
    <name type="scientific">Paenibacillus mesotrionivorans</name>
    <dbReference type="NCBI Taxonomy" id="3160968"/>
    <lineage>
        <taxon>Bacteria</taxon>
        <taxon>Bacillati</taxon>
        <taxon>Bacillota</taxon>
        <taxon>Bacilli</taxon>
        <taxon>Bacillales</taxon>
        <taxon>Paenibacillaceae</taxon>
        <taxon>Paenibacillus</taxon>
    </lineage>
</organism>
<accession>A0ACC7NQQ0</accession>
<name>A0ACC7NQQ0_9BACL</name>
<evidence type="ECO:0000313" key="2">
    <source>
        <dbReference type="Proteomes" id="UP001631969"/>
    </source>
</evidence>
<evidence type="ECO:0000313" key="1">
    <source>
        <dbReference type="EMBL" id="MFM9326913.1"/>
    </source>
</evidence>
<proteinExistence type="predicted"/>
<dbReference type="EMBL" id="JBJURJ010000001">
    <property type="protein sequence ID" value="MFM9326913.1"/>
    <property type="molecule type" value="Genomic_DNA"/>
</dbReference>
<gene>
    <name evidence="1" type="ORF">ACI1P1_01240</name>
</gene>
<reference evidence="1" key="1">
    <citation type="submission" date="2024-12" db="EMBL/GenBank/DDBJ databases">
        <authorList>
            <person name="Wu N."/>
        </authorList>
    </citation>
    <scope>NUCLEOTIDE SEQUENCE</scope>
    <source>
        <strain evidence="1">P15</strain>
    </source>
</reference>